<evidence type="ECO:0000313" key="3">
    <source>
        <dbReference type="Proteomes" id="UP001141327"/>
    </source>
</evidence>
<feature type="region of interest" description="Disordered" evidence="1">
    <location>
        <begin position="223"/>
        <end position="255"/>
    </location>
</feature>
<sequence>MPFSIMQTPSRAAECTKMGGDALTSYDGIASPSPIDPKTTERAADLLGKDVKIFCNPDAFQDGILIYTDASKTQGNVIFSTGQLDIGRTFFTENGNKLVRISAHQVVLGDSQIPLPMDSLMGGGHDPNAPLVLYTARSLLAQLLPQYNIDKDGIPLTPQGSKGPPKLVRILPDLSINVTYVSASRNVTVRRISDHLVTVNGLTFPWDDTTTLLSANPKLAQSIAASPASPTATTTATAPATELPQSPPPASATPALTPLEAHQRALAVIAQDVVAAEEQMAHHPAGPGAPLALPPAAREVPPTPSLASPPEVTQQQPTVPPPAPAAPAVDIFSVLQTPTSSIEWGMDSATAPSAAVVHTDLPGDLGSTSLFDVAIPAPGATSSSGSSKAHLPPPVADPTPLVFADVAVSFGPDEGGGATTPTSGPVPAEAGTPPGNDFLPASTASTLTASLLTAAYHTSFDVASEAVHGRRTGDLGVITPPASAGASGAEPAAPTIRWADSGAAPALPSFDMAAAAAAPEEPAEAFTTPRSALSRTPPETAADPAEKDSAVLGQPNTTTTTTTTSLFLHMTPTPPPQAGQAPGAGGEAPADVPPVEVARQKSRTSPLSLWISPLWISPLWISPLWLPPPPLWRPPSPPWRPPRRGGRPAPVEAAPAPMEAAPATVEAAPAPVEAAPAPVEAAPAPVEAAPAPVEAAPAPVEAAPVEAAPPRGGRPTL</sequence>
<evidence type="ECO:0000313" key="2">
    <source>
        <dbReference type="EMBL" id="KAJ4462818.1"/>
    </source>
</evidence>
<feature type="region of interest" description="Disordered" evidence="1">
    <location>
        <begin position="514"/>
        <end position="592"/>
    </location>
</feature>
<feature type="compositionally biased region" description="Low complexity" evidence="1">
    <location>
        <begin position="647"/>
        <end position="717"/>
    </location>
</feature>
<keyword evidence="3" id="KW-1185">Reference proteome</keyword>
<dbReference type="Proteomes" id="UP001141327">
    <property type="component" value="Unassembled WGS sequence"/>
</dbReference>
<feature type="region of interest" description="Disordered" evidence="1">
    <location>
        <begin position="279"/>
        <end position="324"/>
    </location>
</feature>
<reference evidence="2" key="1">
    <citation type="journal article" date="2022" name="bioRxiv">
        <title>Genomics of Preaxostyla Flagellates Illuminates Evolutionary Transitions and the Path Towards Mitochondrial Loss.</title>
        <authorList>
            <person name="Novak L.V.F."/>
            <person name="Treitli S.C."/>
            <person name="Pyrih J."/>
            <person name="Halakuc P."/>
            <person name="Pipaliya S.V."/>
            <person name="Vacek V."/>
            <person name="Brzon O."/>
            <person name="Soukal P."/>
            <person name="Eme L."/>
            <person name="Dacks J.B."/>
            <person name="Karnkowska A."/>
            <person name="Elias M."/>
            <person name="Hampl V."/>
        </authorList>
    </citation>
    <scope>NUCLEOTIDE SEQUENCE</scope>
    <source>
        <strain evidence="2">RCP-MX</strain>
    </source>
</reference>
<feature type="region of interest" description="Disordered" evidence="1">
    <location>
        <begin position="408"/>
        <end position="441"/>
    </location>
</feature>
<feature type="region of interest" description="Disordered" evidence="1">
    <location>
        <begin position="639"/>
        <end position="717"/>
    </location>
</feature>
<dbReference type="EMBL" id="JAPMOS010000001">
    <property type="protein sequence ID" value="KAJ4462818.1"/>
    <property type="molecule type" value="Genomic_DNA"/>
</dbReference>
<gene>
    <name evidence="2" type="ORF">PAPYR_7</name>
</gene>
<comment type="caution">
    <text evidence="2">The sequence shown here is derived from an EMBL/GenBank/DDBJ whole genome shotgun (WGS) entry which is preliminary data.</text>
</comment>
<organism evidence="2 3">
    <name type="scientific">Paratrimastix pyriformis</name>
    <dbReference type="NCBI Taxonomy" id="342808"/>
    <lineage>
        <taxon>Eukaryota</taxon>
        <taxon>Metamonada</taxon>
        <taxon>Preaxostyla</taxon>
        <taxon>Paratrimastigidae</taxon>
        <taxon>Paratrimastix</taxon>
    </lineage>
</organism>
<proteinExistence type="predicted"/>
<feature type="compositionally biased region" description="Low complexity" evidence="1">
    <location>
        <begin position="282"/>
        <end position="297"/>
    </location>
</feature>
<name>A0ABQ8UVB7_9EUKA</name>
<feature type="compositionally biased region" description="Low complexity" evidence="1">
    <location>
        <begin position="224"/>
        <end position="244"/>
    </location>
</feature>
<protein>
    <submittedName>
        <fullName evidence="2">Uncharacterized protein</fullName>
    </submittedName>
</protein>
<evidence type="ECO:0000256" key="1">
    <source>
        <dbReference type="SAM" id="MobiDB-lite"/>
    </source>
</evidence>
<accession>A0ABQ8UVB7</accession>